<name>A0A3M7QDH0_BRAPC</name>
<reference evidence="1 2" key="1">
    <citation type="journal article" date="2018" name="Sci. Rep.">
        <title>Genomic signatures of local adaptation to the degree of environmental predictability in rotifers.</title>
        <authorList>
            <person name="Franch-Gras L."/>
            <person name="Hahn C."/>
            <person name="Garcia-Roger E.M."/>
            <person name="Carmona M.J."/>
            <person name="Serra M."/>
            <person name="Gomez A."/>
        </authorList>
    </citation>
    <scope>NUCLEOTIDE SEQUENCE [LARGE SCALE GENOMIC DNA]</scope>
    <source>
        <strain evidence="1">HYR1</strain>
    </source>
</reference>
<sequence length="59" mass="6996">MPLYSIKTPLINKMKVFLHNRIKGFVIIYQQEAQMYQQQAQINQLLVSQTLKIFAKNDK</sequence>
<comment type="caution">
    <text evidence="1">The sequence shown here is derived from an EMBL/GenBank/DDBJ whole genome shotgun (WGS) entry which is preliminary data.</text>
</comment>
<dbReference type="AlphaFoldDB" id="A0A3M7QDH0"/>
<dbReference type="Proteomes" id="UP000276133">
    <property type="component" value="Unassembled WGS sequence"/>
</dbReference>
<evidence type="ECO:0000313" key="2">
    <source>
        <dbReference type="Proteomes" id="UP000276133"/>
    </source>
</evidence>
<protein>
    <submittedName>
        <fullName evidence="1">Uncharacterized protein</fullName>
    </submittedName>
</protein>
<keyword evidence="2" id="KW-1185">Reference proteome</keyword>
<organism evidence="1 2">
    <name type="scientific">Brachionus plicatilis</name>
    <name type="common">Marine rotifer</name>
    <name type="synonym">Brachionus muelleri</name>
    <dbReference type="NCBI Taxonomy" id="10195"/>
    <lineage>
        <taxon>Eukaryota</taxon>
        <taxon>Metazoa</taxon>
        <taxon>Spiralia</taxon>
        <taxon>Gnathifera</taxon>
        <taxon>Rotifera</taxon>
        <taxon>Eurotatoria</taxon>
        <taxon>Monogononta</taxon>
        <taxon>Pseudotrocha</taxon>
        <taxon>Ploima</taxon>
        <taxon>Brachionidae</taxon>
        <taxon>Brachionus</taxon>
    </lineage>
</organism>
<proteinExistence type="predicted"/>
<evidence type="ECO:0000313" key="1">
    <source>
        <dbReference type="EMBL" id="RNA08985.1"/>
    </source>
</evidence>
<accession>A0A3M7QDH0</accession>
<dbReference type="EMBL" id="REGN01006577">
    <property type="protein sequence ID" value="RNA08985.1"/>
    <property type="molecule type" value="Genomic_DNA"/>
</dbReference>
<gene>
    <name evidence="1" type="ORF">BpHYR1_006928</name>
</gene>